<dbReference type="SUPFAM" id="SSF53041">
    <property type="entry name" value="Resolvase-like"/>
    <property type="match status" value="1"/>
</dbReference>
<dbReference type="RefSeq" id="WP_110984851.1">
    <property type="nucleotide sequence ID" value="NZ_CAWNWM010000002.1"/>
</dbReference>
<protein>
    <recommendedName>
        <fullName evidence="3">Recombinase domain-containing protein</fullName>
    </recommendedName>
</protein>
<feature type="compositionally biased region" description="Basic residues" evidence="2">
    <location>
        <begin position="119"/>
        <end position="133"/>
    </location>
</feature>
<reference evidence="4 5" key="1">
    <citation type="journal article" date="2018" name="Sci. Rep.">
        <title>A novel species of the marine cyanobacterium Acaryochloris with a unique pigment content and lifestyle.</title>
        <authorList>
            <person name="Partensky F."/>
            <person name="Six C."/>
            <person name="Ratin M."/>
            <person name="Garczarek L."/>
            <person name="Vaulot D."/>
            <person name="Probert I."/>
            <person name="Calteau A."/>
            <person name="Gourvil P."/>
            <person name="Marie D."/>
            <person name="Grebert T."/>
            <person name="Bouchier C."/>
            <person name="Le Panse S."/>
            <person name="Gachenot M."/>
            <person name="Rodriguez F."/>
            <person name="Garrido J.L."/>
        </authorList>
    </citation>
    <scope>NUCLEOTIDE SEQUENCE [LARGE SCALE GENOMIC DNA]</scope>
    <source>
        <strain evidence="4 5">RCC1774</strain>
    </source>
</reference>
<sequence>MQIVAYLYQDITWEAPLSIEVWGWEVDQVYQDFDPSRPQLQKLRTQTPPPDYLLFRRLEELGDSLSTVMEQLTALEAGGTEVLAIEQNYQSPIEGARPEFPDALQLFALLEAVQTQQRSRKIRHGHAQNRLKGKPPPGRAPYGYRRGKERYVIDRSVAPVVRDFFNHFLLYGSLRGAVRHIAKRHGKKVSVSTGQRWLTSPVYRGDLLYQGQDTIPDAHPALLPREEAAQVDRLLRRNRRLAPRSASAPRSLSGIVSCANCKSAMTVSRVTARRQTKEYLYLRPIACPLKKKCGAIAYPSVLEQTIRQICTNLPKAVEGVDIPIMNQLKQSVEAQISAKQEVLGQLQELIDTEVLDLATAELRAYTVKTEISALTERLAQLPPVNLKEIAKTVSIEQFWLDLSESERRFYFREFIRQIEIIREGKDWSLTLQFIF</sequence>
<name>A0A2W1K3R7_9CYAN</name>
<evidence type="ECO:0000256" key="1">
    <source>
        <dbReference type="ARBA" id="ARBA00009913"/>
    </source>
</evidence>
<evidence type="ECO:0000313" key="5">
    <source>
        <dbReference type="Proteomes" id="UP000248857"/>
    </source>
</evidence>
<dbReference type="AlphaFoldDB" id="A0A2W1K3R7"/>
<evidence type="ECO:0000256" key="2">
    <source>
        <dbReference type="SAM" id="MobiDB-lite"/>
    </source>
</evidence>
<dbReference type="PANTHER" id="PTHR30461:SF26">
    <property type="entry name" value="RESOLVASE HOMOLOG YNEB"/>
    <property type="match status" value="1"/>
</dbReference>
<dbReference type="EMBL" id="PQWO01000002">
    <property type="protein sequence ID" value="PZD74557.1"/>
    <property type="molecule type" value="Genomic_DNA"/>
</dbReference>
<evidence type="ECO:0000259" key="3">
    <source>
        <dbReference type="PROSITE" id="PS51737"/>
    </source>
</evidence>
<dbReference type="SMART" id="SM00857">
    <property type="entry name" value="Resolvase"/>
    <property type="match status" value="1"/>
</dbReference>
<organism evidence="4 5">
    <name type="scientific">Acaryochloris thomasi RCC1774</name>
    <dbReference type="NCBI Taxonomy" id="1764569"/>
    <lineage>
        <taxon>Bacteria</taxon>
        <taxon>Bacillati</taxon>
        <taxon>Cyanobacteriota</taxon>
        <taxon>Cyanophyceae</taxon>
        <taxon>Acaryochloridales</taxon>
        <taxon>Acaryochloridaceae</taxon>
        <taxon>Acaryochloris</taxon>
        <taxon>Acaryochloris thomasi</taxon>
    </lineage>
</organism>
<dbReference type="PANTHER" id="PTHR30461">
    <property type="entry name" value="DNA-INVERTASE FROM LAMBDOID PROPHAGE"/>
    <property type="match status" value="1"/>
</dbReference>
<dbReference type="OrthoDB" id="445127at2"/>
<dbReference type="Gene3D" id="3.90.1750.20">
    <property type="entry name" value="Putative Large Serine Recombinase, Chain B, Domain 2"/>
    <property type="match status" value="1"/>
</dbReference>
<dbReference type="InterPro" id="IPR006119">
    <property type="entry name" value="Resolv_N"/>
</dbReference>
<dbReference type="InterPro" id="IPR038109">
    <property type="entry name" value="DNA_bind_recomb_sf"/>
</dbReference>
<dbReference type="PROSITE" id="PS51737">
    <property type="entry name" value="RECOMBINASE_DNA_BIND"/>
    <property type="match status" value="1"/>
</dbReference>
<feature type="region of interest" description="Disordered" evidence="2">
    <location>
        <begin position="119"/>
        <end position="144"/>
    </location>
</feature>
<keyword evidence="5" id="KW-1185">Reference proteome</keyword>
<dbReference type="InterPro" id="IPR011109">
    <property type="entry name" value="DNA_bind_recombinase_dom"/>
</dbReference>
<comment type="caution">
    <text evidence="4">The sequence shown here is derived from an EMBL/GenBank/DDBJ whole genome shotgun (WGS) entry which is preliminary data.</text>
</comment>
<dbReference type="Pfam" id="PF07508">
    <property type="entry name" value="Recombinase"/>
    <property type="match status" value="1"/>
</dbReference>
<dbReference type="Proteomes" id="UP000248857">
    <property type="component" value="Unassembled WGS sequence"/>
</dbReference>
<proteinExistence type="inferred from homology"/>
<evidence type="ECO:0000313" key="4">
    <source>
        <dbReference type="EMBL" id="PZD74557.1"/>
    </source>
</evidence>
<comment type="similarity">
    <text evidence="1">Belongs to the site-specific recombinase resolvase family.</text>
</comment>
<dbReference type="InterPro" id="IPR036162">
    <property type="entry name" value="Resolvase-like_N_sf"/>
</dbReference>
<gene>
    <name evidence="4" type="ORF">C1752_00885</name>
</gene>
<dbReference type="GO" id="GO:0003677">
    <property type="term" value="F:DNA binding"/>
    <property type="evidence" value="ECO:0007669"/>
    <property type="project" value="InterPro"/>
</dbReference>
<dbReference type="InterPro" id="IPR050639">
    <property type="entry name" value="SSR_resolvase"/>
</dbReference>
<dbReference type="GO" id="GO:0000150">
    <property type="term" value="F:DNA strand exchange activity"/>
    <property type="evidence" value="ECO:0007669"/>
    <property type="project" value="InterPro"/>
</dbReference>
<accession>A0A2W1K3R7</accession>
<feature type="domain" description="Recombinase" evidence="3">
    <location>
        <begin position="141"/>
        <end position="241"/>
    </location>
</feature>